<keyword evidence="3" id="KW-1185">Reference proteome</keyword>
<dbReference type="RefSeq" id="WP_150448985.1">
    <property type="nucleotide sequence ID" value="NZ_VYSA01000002.1"/>
</dbReference>
<evidence type="ECO:0000256" key="1">
    <source>
        <dbReference type="SAM" id="Phobius"/>
    </source>
</evidence>
<proteinExistence type="predicted"/>
<feature type="transmembrane region" description="Helical" evidence="1">
    <location>
        <begin position="21"/>
        <end position="41"/>
    </location>
</feature>
<name>A0A5J5J0B3_9MICO</name>
<gene>
    <name evidence="2" type="ORF">F6B43_11055</name>
</gene>
<dbReference type="EMBL" id="VYSA01000002">
    <property type="protein sequence ID" value="KAA9107955.1"/>
    <property type="molecule type" value="Genomic_DNA"/>
</dbReference>
<keyword evidence="1" id="KW-0472">Membrane</keyword>
<keyword evidence="1" id="KW-1133">Transmembrane helix</keyword>
<sequence length="214" mass="23286">MVDTRQTWRVMVSPELRLRGGFLIFTLVIVECIAASALIWGPQVRVFDTTDYVMWWATALVFPLVVAVVIAYPISRTRARANRAATHGRVTCATVRGASVLVRDGVPDWATHTKFGKGWLTVSSTDIALWSETDPDGPALTLRRDSIAKVEVLRALPWLGGGPMLGILDRNGLRVEVVLAFGTIWDLFGSRIKDVAVIADSIADPAPTGAAPLH</sequence>
<evidence type="ECO:0000313" key="3">
    <source>
        <dbReference type="Proteomes" id="UP000325827"/>
    </source>
</evidence>
<organism evidence="2 3">
    <name type="scientific">Microbacterium rhizomatis</name>
    <dbReference type="NCBI Taxonomy" id="1631477"/>
    <lineage>
        <taxon>Bacteria</taxon>
        <taxon>Bacillati</taxon>
        <taxon>Actinomycetota</taxon>
        <taxon>Actinomycetes</taxon>
        <taxon>Micrococcales</taxon>
        <taxon>Microbacteriaceae</taxon>
        <taxon>Microbacterium</taxon>
    </lineage>
</organism>
<reference evidence="3" key="1">
    <citation type="submission" date="2019-09" db="EMBL/GenBank/DDBJ databases">
        <title>Mumia zhuanghuii sp. nov. isolated from the intestinal contents of plateau pika (Ochotona curzoniae) in the Qinghai-Tibet plateau of China.</title>
        <authorList>
            <person name="Tian Z."/>
        </authorList>
    </citation>
    <scope>NUCLEOTIDE SEQUENCE [LARGE SCALE GENOMIC DNA]</scope>
    <source>
        <strain evidence="3">JCM 30598</strain>
    </source>
</reference>
<feature type="transmembrane region" description="Helical" evidence="1">
    <location>
        <begin position="53"/>
        <end position="74"/>
    </location>
</feature>
<dbReference type="AlphaFoldDB" id="A0A5J5J0B3"/>
<keyword evidence="1" id="KW-0812">Transmembrane</keyword>
<dbReference type="OrthoDB" id="5380902at2"/>
<accession>A0A5J5J0B3</accession>
<dbReference type="Proteomes" id="UP000325827">
    <property type="component" value="Unassembled WGS sequence"/>
</dbReference>
<comment type="caution">
    <text evidence="2">The sequence shown here is derived from an EMBL/GenBank/DDBJ whole genome shotgun (WGS) entry which is preliminary data.</text>
</comment>
<protein>
    <submittedName>
        <fullName evidence="2">Uncharacterized protein</fullName>
    </submittedName>
</protein>
<evidence type="ECO:0000313" key="2">
    <source>
        <dbReference type="EMBL" id="KAA9107955.1"/>
    </source>
</evidence>